<dbReference type="Gene3D" id="1.10.10.60">
    <property type="entry name" value="Homeodomain-like"/>
    <property type="match status" value="1"/>
</dbReference>
<dbReference type="GO" id="GO:0000976">
    <property type="term" value="F:transcription cis-regulatory region binding"/>
    <property type="evidence" value="ECO:0007669"/>
    <property type="project" value="TreeGrafter"/>
</dbReference>
<dbReference type="PANTHER" id="PTHR47894">
    <property type="entry name" value="HTH-TYPE TRANSCRIPTIONAL REGULATOR GADX"/>
    <property type="match status" value="1"/>
</dbReference>
<keyword evidence="1" id="KW-0805">Transcription regulation</keyword>
<dbReference type="Pfam" id="PF12625">
    <property type="entry name" value="Arabinose_bd"/>
    <property type="match status" value="1"/>
</dbReference>
<dbReference type="Proteomes" id="UP000295673">
    <property type="component" value="Unassembled WGS sequence"/>
</dbReference>
<dbReference type="InterPro" id="IPR009057">
    <property type="entry name" value="Homeodomain-like_sf"/>
</dbReference>
<dbReference type="InterPro" id="IPR032687">
    <property type="entry name" value="AraC-type_N"/>
</dbReference>
<evidence type="ECO:0000256" key="1">
    <source>
        <dbReference type="ARBA" id="ARBA00023015"/>
    </source>
</evidence>
<dbReference type="AlphaFoldDB" id="A0A4R1NKI4"/>
<sequence length="334" mass="37095">MPEVSIQRLRLLASVFEKEYGPAGPLLRACGISTAKMSDPTSRIAIRQEAEFVKKACEILNDPLFAARAGLDNRDAITLAAYVAKSCETLEQAIQYASKYLRLSDTDTQLEVIKRDGQPFCVLRSRSGTTEAEHRHREFLLFALLARLRRISGAAFAAKGMAFKHNIRAHRAGMEKLAGCPVLIDQPESGLMLTQSTLNLPISTADPELRAFLLQYGDNVADNRASANPPLADQVEAVFQQSLPGRLPTAEQVAQRVGLSRRSLTRKLTLSGRPYRTIRDDVRRTLAQTWLRDTHTLAEIAFLLDYADQAAFTTAFKRWTGMTPNAYRSSVSVE</sequence>
<dbReference type="GO" id="GO:0005829">
    <property type="term" value="C:cytosol"/>
    <property type="evidence" value="ECO:0007669"/>
    <property type="project" value="TreeGrafter"/>
</dbReference>
<accession>A0A4R1NKI4</accession>
<evidence type="ECO:0000313" key="5">
    <source>
        <dbReference type="EMBL" id="TCL08827.1"/>
    </source>
</evidence>
<proteinExistence type="predicted"/>
<organism evidence="5 6">
    <name type="scientific">Shimia isoporae</name>
    <dbReference type="NCBI Taxonomy" id="647720"/>
    <lineage>
        <taxon>Bacteria</taxon>
        <taxon>Pseudomonadati</taxon>
        <taxon>Pseudomonadota</taxon>
        <taxon>Alphaproteobacteria</taxon>
        <taxon>Rhodobacterales</taxon>
        <taxon>Roseobacteraceae</taxon>
    </lineage>
</organism>
<protein>
    <submittedName>
        <fullName evidence="5">AraC-like DNA-binding protein</fullName>
    </submittedName>
</protein>
<dbReference type="InterPro" id="IPR018060">
    <property type="entry name" value="HTH_AraC"/>
</dbReference>
<evidence type="ECO:0000256" key="3">
    <source>
        <dbReference type="ARBA" id="ARBA00023163"/>
    </source>
</evidence>
<evidence type="ECO:0000259" key="4">
    <source>
        <dbReference type="PROSITE" id="PS01124"/>
    </source>
</evidence>
<dbReference type="GO" id="GO:0003700">
    <property type="term" value="F:DNA-binding transcription factor activity"/>
    <property type="evidence" value="ECO:0007669"/>
    <property type="project" value="InterPro"/>
</dbReference>
<keyword evidence="3" id="KW-0804">Transcription</keyword>
<keyword evidence="2 5" id="KW-0238">DNA-binding</keyword>
<dbReference type="Pfam" id="PF12833">
    <property type="entry name" value="HTH_18"/>
    <property type="match status" value="1"/>
</dbReference>
<dbReference type="EMBL" id="SMGR01000001">
    <property type="protein sequence ID" value="TCL08827.1"/>
    <property type="molecule type" value="Genomic_DNA"/>
</dbReference>
<comment type="caution">
    <text evidence="5">The sequence shown here is derived from an EMBL/GenBank/DDBJ whole genome shotgun (WGS) entry which is preliminary data.</text>
</comment>
<name>A0A4R1NKI4_9RHOB</name>
<feature type="domain" description="HTH araC/xylS-type" evidence="4">
    <location>
        <begin position="233"/>
        <end position="330"/>
    </location>
</feature>
<dbReference type="PANTHER" id="PTHR47894:SF1">
    <property type="entry name" value="HTH-TYPE TRANSCRIPTIONAL REGULATOR VQSM"/>
    <property type="match status" value="1"/>
</dbReference>
<keyword evidence="6" id="KW-1185">Reference proteome</keyword>
<dbReference type="SMART" id="SM00342">
    <property type="entry name" value="HTH_ARAC"/>
    <property type="match status" value="1"/>
</dbReference>
<gene>
    <name evidence="5" type="ORF">BXY66_0867</name>
</gene>
<evidence type="ECO:0000256" key="2">
    <source>
        <dbReference type="ARBA" id="ARBA00023125"/>
    </source>
</evidence>
<dbReference type="SUPFAM" id="SSF46689">
    <property type="entry name" value="Homeodomain-like"/>
    <property type="match status" value="1"/>
</dbReference>
<dbReference type="PROSITE" id="PS01124">
    <property type="entry name" value="HTH_ARAC_FAMILY_2"/>
    <property type="match status" value="1"/>
</dbReference>
<dbReference type="RefSeq" id="WP_165929099.1">
    <property type="nucleotide sequence ID" value="NZ_SMGR01000001.1"/>
</dbReference>
<reference evidence="5 6" key="1">
    <citation type="submission" date="2019-03" db="EMBL/GenBank/DDBJ databases">
        <title>Genomic Encyclopedia of Archaeal and Bacterial Type Strains, Phase II (KMG-II): from individual species to whole genera.</title>
        <authorList>
            <person name="Goeker M."/>
        </authorList>
    </citation>
    <scope>NUCLEOTIDE SEQUENCE [LARGE SCALE GENOMIC DNA]</scope>
    <source>
        <strain evidence="5 6">DSM 26433</strain>
    </source>
</reference>
<evidence type="ECO:0000313" key="6">
    <source>
        <dbReference type="Proteomes" id="UP000295673"/>
    </source>
</evidence>